<dbReference type="EMBL" id="OKRC01000001">
    <property type="protein sequence ID" value="SPE18876.1"/>
    <property type="molecule type" value="Genomic_DNA"/>
</dbReference>
<dbReference type="InterPro" id="IPR053162">
    <property type="entry name" value="DnaD"/>
</dbReference>
<comment type="similarity">
    <text evidence="1">Belongs to the DnaB/DnaD family.</text>
</comment>
<evidence type="ECO:0000313" key="4">
    <source>
        <dbReference type="EMBL" id="PKX79649.1"/>
    </source>
</evidence>
<dbReference type="Pfam" id="PF21984">
    <property type="entry name" value="DnaD_N"/>
    <property type="match status" value="1"/>
</dbReference>
<proteinExistence type="inferred from homology"/>
<evidence type="ECO:0000259" key="3">
    <source>
        <dbReference type="Pfam" id="PF21984"/>
    </source>
</evidence>
<evidence type="ECO:0000313" key="6">
    <source>
        <dbReference type="Proteomes" id="UP000234349"/>
    </source>
</evidence>
<dbReference type="Proteomes" id="UP000234349">
    <property type="component" value="Unassembled WGS sequence"/>
</dbReference>
<evidence type="ECO:0000313" key="7">
    <source>
        <dbReference type="Proteomes" id="UP000239650"/>
    </source>
</evidence>
<evidence type="ECO:0000259" key="2">
    <source>
        <dbReference type="Pfam" id="PF07261"/>
    </source>
</evidence>
<evidence type="ECO:0000256" key="1">
    <source>
        <dbReference type="ARBA" id="ARBA00093462"/>
    </source>
</evidence>
<dbReference type="InterPro" id="IPR053843">
    <property type="entry name" value="DnaD_N"/>
</dbReference>
<evidence type="ECO:0000313" key="5">
    <source>
        <dbReference type="EMBL" id="SPE18876.1"/>
    </source>
</evidence>
<dbReference type="Proteomes" id="UP000239650">
    <property type="component" value="Unassembled WGS sequence"/>
</dbReference>
<accession>A0A094XZH2</accession>
<comment type="caution">
    <text evidence="5">The sequence shown here is derived from an EMBL/GenBank/DDBJ whole genome shotgun (WGS) entry which is preliminary data.</text>
</comment>
<dbReference type="EMBL" id="MKGH01000006">
    <property type="protein sequence ID" value="PKX79649.1"/>
    <property type="molecule type" value="Genomic_DNA"/>
</dbReference>
<dbReference type="RefSeq" id="WP_011374617.1">
    <property type="nucleotide sequence ID" value="NZ_AP017931.1"/>
</dbReference>
<dbReference type="OMA" id="GKTNWNY"/>
<protein>
    <submittedName>
        <fullName evidence="5">DNA replication protein DnaD</fullName>
    </submittedName>
    <submittedName>
        <fullName evidence="4">DnaD domain protein</fullName>
    </submittedName>
</protein>
<reference evidence="5 7" key="2">
    <citation type="submission" date="2018-02" db="EMBL/GenBank/DDBJ databases">
        <authorList>
            <person name="Rodrigo-Torres L."/>
            <person name="Arahal R. D."/>
            <person name="Lucena T."/>
        </authorList>
    </citation>
    <scope>NUCLEOTIDE SEQUENCE [LARGE SCALE GENOMIC DNA]</scope>
    <source>
        <strain evidence="5 7">CECT 9267</strain>
    </source>
</reference>
<dbReference type="Gene3D" id="1.10.10.630">
    <property type="entry name" value="DnaD domain-like"/>
    <property type="match status" value="1"/>
</dbReference>
<feature type="domain" description="DnaD N-terminal" evidence="3">
    <location>
        <begin position="15"/>
        <end position="113"/>
    </location>
</feature>
<feature type="domain" description="DnaB/C C-terminal" evidence="2">
    <location>
        <begin position="128"/>
        <end position="201"/>
    </location>
</feature>
<dbReference type="AlphaFoldDB" id="A0A094XZH2"/>
<gene>
    <name evidence="5" type="primary">dnaD</name>
    <name evidence="4" type="ORF">CUR37_01600</name>
    <name evidence="5" type="ORF">LAS9267_00361</name>
</gene>
<dbReference type="InterPro" id="IPR006343">
    <property type="entry name" value="DnaB/C_C"/>
</dbReference>
<name>A0A094XZH2_LATSK</name>
<organism evidence="5 7">
    <name type="scientific">Latilactobacillus sakei</name>
    <name type="common">Lactobacillus sakei</name>
    <dbReference type="NCBI Taxonomy" id="1599"/>
    <lineage>
        <taxon>Bacteria</taxon>
        <taxon>Bacillati</taxon>
        <taxon>Bacillota</taxon>
        <taxon>Bacilli</taxon>
        <taxon>Lactobacillales</taxon>
        <taxon>Lactobacillaceae</taxon>
        <taxon>Latilactobacillus</taxon>
    </lineage>
</organism>
<reference evidence="4 6" key="1">
    <citation type="submission" date="2016-09" db="EMBL/GenBank/DDBJ databases">
        <authorList>
            <person name="Inglin R.C."/>
        </authorList>
    </citation>
    <scope>NUCLEOTIDE SEQUENCE [LARGE SCALE GENOMIC DNA]</scope>
    <source>
        <strain evidence="4 6">RI-517</strain>
    </source>
</reference>
<dbReference type="InterPro" id="IPR034829">
    <property type="entry name" value="DnaD-like_sf"/>
</dbReference>
<dbReference type="Pfam" id="PF07261">
    <property type="entry name" value="DnaB_2"/>
    <property type="match status" value="1"/>
</dbReference>
<sequence length="207" mass="23621">MNELTAFIEGGQLSVSRLLLQHYQTLRMSSDELVVYLQLSDFASQGDTFPDLAVIGERMGLAPTQIYELIHQLLKKKIITLNSTVNEQGQPVDHYDLTPALSKLSVLAVQQNQAALNSQETNQRLSVFNQIEQTFGRPLSPLESEIISNWLDLDHYSAELIQLAVREAVLNQVYSLKYVDKILLNWQKQNIQTKEDLQAYQKAHPRR</sequence>
<dbReference type="PANTHER" id="PTHR37293:SF6">
    <property type="entry name" value="DNA REPLICATION PROTEIN DNAD"/>
    <property type="match status" value="1"/>
</dbReference>
<dbReference type="InterPro" id="IPR036388">
    <property type="entry name" value="WH-like_DNA-bd_sf"/>
</dbReference>
<dbReference type="NCBIfam" id="TIGR01446">
    <property type="entry name" value="DnaD_dom"/>
    <property type="match status" value="1"/>
</dbReference>
<dbReference type="PANTHER" id="PTHR37293">
    <property type="entry name" value="PHAGE REPLICATION PROTEIN-RELATED"/>
    <property type="match status" value="1"/>
</dbReference>
<dbReference type="SUPFAM" id="SSF158499">
    <property type="entry name" value="DnaD domain-like"/>
    <property type="match status" value="1"/>
</dbReference>
<dbReference type="Gene3D" id="1.10.10.10">
    <property type="entry name" value="Winged helix-like DNA-binding domain superfamily/Winged helix DNA-binding domain"/>
    <property type="match status" value="1"/>
</dbReference>